<dbReference type="EMBL" id="FNEK01000015">
    <property type="protein sequence ID" value="SDJ32153.1"/>
    <property type="molecule type" value="Genomic_DNA"/>
</dbReference>
<dbReference type="RefSeq" id="WP_093154276.1">
    <property type="nucleotide sequence ID" value="NZ_FNEK01000015.1"/>
</dbReference>
<organism evidence="4 5">
    <name type="scientific">Aliiruegeria lutimaris</name>
    <dbReference type="NCBI Taxonomy" id="571298"/>
    <lineage>
        <taxon>Bacteria</taxon>
        <taxon>Pseudomonadati</taxon>
        <taxon>Pseudomonadota</taxon>
        <taxon>Alphaproteobacteria</taxon>
        <taxon>Rhodobacterales</taxon>
        <taxon>Roseobacteraceae</taxon>
        <taxon>Aliiruegeria</taxon>
    </lineage>
</organism>
<feature type="domain" description="GFO/IDH/MocA-like oxidoreductase" evidence="3">
    <location>
        <begin position="156"/>
        <end position="285"/>
    </location>
</feature>
<evidence type="ECO:0000313" key="4">
    <source>
        <dbReference type="EMBL" id="SDJ32153.1"/>
    </source>
</evidence>
<evidence type="ECO:0000259" key="2">
    <source>
        <dbReference type="Pfam" id="PF01408"/>
    </source>
</evidence>
<accession>A0A1G8SSN2</accession>
<dbReference type="Pfam" id="PF01408">
    <property type="entry name" value="GFO_IDH_MocA"/>
    <property type="match status" value="1"/>
</dbReference>
<dbReference type="Gene3D" id="3.40.50.720">
    <property type="entry name" value="NAD(P)-binding Rossmann-like Domain"/>
    <property type="match status" value="1"/>
</dbReference>
<dbReference type="SUPFAM" id="SSF55347">
    <property type="entry name" value="Glyceraldehyde-3-phosphate dehydrogenase-like, C-terminal domain"/>
    <property type="match status" value="1"/>
</dbReference>
<proteinExistence type="predicted"/>
<reference evidence="4 5" key="1">
    <citation type="submission" date="2016-10" db="EMBL/GenBank/DDBJ databases">
        <authorList>
            <person name="de Groot N.N."/>
        </authorList>
    </citation>
    <scope>NUCLEOTIDE SEQUENCE [LARGE SCALE GENOMIC DNA]</scope>
    <source>
        <strain evidence="4 5">DSM 25294</strain>
    </source>
</reference>
<keyword evidence="5" id="KW-1185">Reference proteome</keyword>
<protein>
    <submittedName>
        <fullName evidence="4">Predicted dehydrogenase</fullName>
    </submittedName>
</protein>
<sequence>MYDKLSSRYPAAGRRLRLGFVGGGCGSLVAQWHANGARLSGRWDIVAGALSSDPETARQSGKDWLLAEERSYSDFAVMASEEAARPDGIDAVAICTPNFLHRPVAEAFMAAGIDIVCDKPVAMTREDCAAMAEMAEETGVVFAVTYPYAYHPMVVQAACMIADGAIGPVRQVMVEYAQDGRAGAFDPSIKQLAWRLDPAKGGRTATTGDIGTHAVHLMEFVTGQRIAKLRADFHVCGGEKPMEDTSFINFRLENGAPGVMWLSQAAIGNTTGLRLRVYGEKGGIEWDHEMPEHLHVNMRNAPRQTITRGAGAGMHPLAERMIRLPRGHGEALSDAWANLYTEAAIAIEARRDGHALEEGLLNLPMLAEGARGVDFFHAAADSNDSGGAWTSL</sequence>
<dbReference type="PANTHER" id="PTHR43818:SF11">
    <property type="entry name" value="BCDNA.GH03377"/>
    <property type="match status" value="1"/>
</dbReference>
<gene>
    <name evidence="4" type="ORF">SAMN04488026_101589</name>
</gene>
<dbReference type="SUPFAM" id="SSF51735">
    <property type="entry name" value="NAD(P)-binding Rossmann-fold domains"/>
    <property type="match status" value="1"/>
</dbReference>
<dbReference type="AlphaFoldDB" id="A0A1G8SSN2"/>
<evidence type="ECO:0000259" key="3">
    <source>
        <dbReference type="Pfam" id="PF22725"/>
    </source>
</evidence>
<dbReference type="InterPro" id="IPR000683">
    <property type="entry name" value="Gfo/Idh/MocA-like_OxRdtase_N"/>
</dbReference>
<evidence type="ECO:0000313" key="5">
    <source>
        <dbReference type="Proteomes" id="UP000199382"/>
    </source>
</evidence>
<dbReference type="InterPro" id="IPR036291">
    <property type="entry name" value="NAD(P)-bd_dom_sf"/>
</dbReference>
<dbReference type="PANTHER" id="PTHR43818">
    <property type="entry name" value="BCDNA.GH03377"/>
    <property type="match status" value="1"/>
</dbReference>
<dbReference type="InterPro" id="IPR050463">
    <property type="entry name" value="Gfo/Idh/MocA_oxidrdct_glycsds"/>
</dbReference>
<dbReference type="InterPro" id="IPR055170">
    <property type="entry name" value="GFO_IDH_MocA-like_dom"/>
</dbReference>
<feature type="domain" description="Gfo/Idh/MocA-like oxidoreductase N-terminal" evidence="2">
    <location>
        <begin position="17"/>
        <end position="146"/>
    </location>
</feature>
<dbReference type="GO" id="GO:0000166">
    <property type="term" value="F:nucleotide binding"/>
    <property type="evidence" value="ECO:0007669"/>
    <property type="project" value="InterPro"/>
</dbReference>
<dbReference type="GO" id="GO:0016491">
    <property type="term" value="F:oxidoreductase activity"/>
    <property type="evidence" value="ECO:0007669"/>
    <property type="project" value="UniProtKB-KW"/>
</dbReference>
<dbReference type="STRING" id="571298.SAMN04488026_101589"/>
<evidence type="ECO:0000256" key="1">
    <source>
        <dbReference type="ARBA" id="ARBA00023002"/>
    </source>
</evidence>
<dbReference type="Pfam" id="PF22725">
    <property type="entry name" value="GFO_IDH_MocA_C3"/>
    <property type="match status" value="1"/>
</dbReference>
<keyword evidence="1" id="KW-0560">Oxidoreductase</keyword>
<dbReference type="Proteomes" id="UP000199382">
    <property type="component" value="Unassembled WGS sequence"/>
</dbReference>
<name>A0A1G8SSN2_9RHOB</name>
<dbReference type="Gene3D" id="3.30.360.10">
    <property type="entry name" value="Dihydrodipicolinate Reductase, domain 2"/>
    <property type="match status" value="1"/>
</dbReference>
<dbReference type="OrthoDB" id="9815825at2"/>